<organism evidence="1 2">
    <name type="scientific">Aspergillus pseudocaelatus</name>
    <dbReference type="NCBI Taxonomy" id="1825620"/>
    <lineage>
        <taxon>Eukaryota</taxon>
        <taxon>Fungi</taxon>
        <taxon>Dikarya</taxon>
        <taxon>Ascomycota</taxon>
        <taxon>Pezizomycotina</taxon>
        <taxon>Eurotiomycetes</taxon>
        <taxon>Eurotiomycetidae</taxon>
        <taxon>Eurotiales</taxon>
        <taxon>Aspergillaceae</taxon>
        <taxon>Aspergillus</taxon>
        <taxon>Aspergillus subgen. Circumdati</taxon>
    </lineage>
</organism>
<protein>
    <recommendedName>
        <fullName evidence="3">F-box domain-containing protein</fullName>
    </recommendedName>
</protein>
<dbReference type="Proteomes" id="UP000325395">
    <property type="component" value="Unassembled WGS sequence"/>
</dbReference>
<proteinExistence type="predicted"/>
<accession>A0ABQ6WDW3</accession>
<reference evidence="1 2" key="1">
    <citation type="submission" date="2019-04" db="EMBL/GenBank/DDBJ databases">
        <authorList>
            <consortium name="DOE Joint Genome Institute"/>
            <person name="Mondo S."/>
            <person name="Kjaerbolling I."/>
            <person name="Vesth T."/>
            <person name="Frisvad J.C."/>
            <person name="Nybo J.L."/>
            <person name="Theobald S."/>
            <person name="Kildgaard S."/>
            <person name="Isbrandt T."/>
            <person name="Kuo A."/>
            <person name="Sato A."/>
            <person name="Lyhne E.K."/>
            <person name="Kogle M.E."/>
            <person name="Wiebenga A."/>
            <person name="Kun R.S."/>
            <person name="Lubbers R.J."/>
            <person name="Makela M.R."/>
            <person name="Barry K."/>
            <person name="Chovatia M."/>
            <person name="Clum A."/>
            <person name="Daum C."/>
            <person name="Haridas S."/>
            <person name="He G."/>
            <person name="LaButti K."/>
            <person name="Lipzen A."/>
            <person name="Riley R."/>
            <person name="Salamov A."/>
            <person name="Simmons B.A."/>
            <person name="Magnuson J.K."/>
            <person name="Henrissat B."/>
            <person name="Mortensen U.H."/>
            <person name="Larsen T.O."/>
            <person name="Devries R.P."/>
            <person name="Grigoriev I.V."/>
            <person name="Machida M."/>
            <person name="Baker S.E."/>
            <person name="Andersen M.R."/>
            <person name="Cantor M.N."/>
            <person name="Hua S.X."/>
        </authorList>
    </citation>
    <scope>NUCLEOTIDE SEQUENCE [LARGE SCALE GENOMIC DNA]</scope>
    <source>
        <strain evidence="1 2">CBS 117616</strain>
    </source>
</reference>
<name>A0ABQ6WDW3_9EURO</name>
<evidence type="ECO:0000313" key="2">
    <source>
        <dbReference type="Proteomes" id="UP000325395"/>
    </source>
</evidence>
<sequence>MRFCKSQYFYCWILHSTRNGIYRVSGVAVNIRVTPGGEVLQAVPWDEEIGAIGYPEKDWDRLVLVIHPTEHDDTSSHDLFGYHVHNSCWELLTHHTIGETARHNLASVVRIRNLNIKGIQSVIKRVRIRTRMRFRIKGRINRRRNRLCYLPVEMLYLVVDYLSTDELERVQTAMKYYLGDAYWRARVPVKLFHEVTSVWDETLDWQFLCLKLERLSQTQDLAFRRNIIDQLDELQTFLSQAANE</sequence>
<evidence type="ECO:0008006" key="3">
    <source>
        <dbReference type="Google" id="ProtNLM"/>
    </source>
</evidence>
<keyword evidence="2" id="KW-1185">Reference proteome</keyword>
<evidence type="ECO:0000313" key="1">
    <source>
        <dbReference type="EMBL" id="KAE8415305.1"/>
    </source>
</evidence>
<dbReference type="EMBL" id="ML735769">
    <property type="protein sequence ID" value="KAE8415305.1"/>
    <property type="molecule type" value="Genomic_DNA"/>
</dbReference>
<gene>
    <name evidence="1" type="ORF">BDV36DRAFT_298164</name>
</gene>